<dbReference type="Pfam" id="PF03631">
    <property type="entry name" value="Virul_fac_BrkB"/>
    <property type="match status" value="1"/>
</dbReference>
<feature type="transmembrane region" description="Helical" evidence="7">
    <location>
        <begin position="114"/>
        <end position="137"/>
    </location>
</feature>
<feature type="transmembrane region" description="Helical" evidence="7">
    <location>
        <begin position="199"/>
        <end position="219"/>
    </location>
</feature>
<proteinExistence type="predicted"/>
<feature type="transmembrane region" description="Helical" evidence="7">
    <location>
        <begin position="158"/>
        <end position="187"/>
    </location>
</feature>
<evidence type="ECO:0000256" key="1">
    <source>
        <dbReference type="ARBA" id="ARBA00004651"/>
    </source>
</evidence>
<keyword evidence="3 7" id="KW-0812">Transmembrane</keyword>
<evidence type="ECO:0000256" key="2">
    <source>
        <dbReference type="ARBA" id="ARBA00022475"/>
    </source>
</evidence>
<evidence type="ECO:0000313" key="9">
    <source>
        <dbReference type="Proteomes" id="UP000199074"/>
    </source>
</evidence>
<dbReference type="InterPro" id="IPR017039">
    <property type="entry name" value="Virul_fac_BrkB"/>
</dbReference>
<dbReference type="STRING" id="429728.SAMN05216456_3417"/>
<dbReference type="PANTHER" id="PTHR30213">
    <property type="entry name" value="INNER MEMBRANE PROTEIN YHJD"/>
    <property type="match status" value="1"/>
</dbReference>
<keyword evidence="9" id="KW-1185">Reference proteome</keyword>
<evidence type="ECO:0000256" key="3">
    <source>
        <dbReference type="ARBA" id="ARBA00022692"/>
    </source>
</evidence>
<evidence type="ECO:0000256" key="4">
    <source>
        <dbReference type="ARBA" id="ARBA00022989"/>
    </source>
</evidence>
<dbReference type="RefSeq" id="WP_092426671.1">
    <property type="nucleotide sequence ID" value="NZ_FPCK01000004.1"/>
</dbReference>
<accession>A0A1I7NUU5</accession>
<dbReference type="EMBL" id="FPCK01000004">
    <property type="protein sequence ID" value="SFV38410.1"/>
    <property type="molecule type" value="Genomic_DNA"/>
</dbReference>
<dbReference type="PANTHER" id="PTHR30213:SF0">
    <property type="entry name" value="UPF0761 MEMBRANE PROTEIN YIHY"/>
    <property type="match status" value="1"/>
</dbReference>
<feature type="transmembrane region" description="Helical" evidence="7">
    <location>
        <begin position="231"/>
        <end position="254"/>
    </location>
</feature>
<feature type="region of interest" description="Disordered" evidence="6">
    <location>
        <begin position="1"/>
        <end position="23"/>
    </location>
</feature>
<feature type="transmembrane region" description="Helical" evidence="7">
    <location>
        <begin position="45"/>
        <end position="74"/>
    </location>
</feature>
<organism evidence="8 9">
    <name type="scientific">Devosia crocina</name>
    <dbReference type="NCBI Taxonomy" id="429728"/>
    <lineage>
        <taxon>Bacteria</taxon>
        <taxon>Pseudomonadati</taxon>
        <taxon>Pseudomonadota</taxon>
        <taxon>Alphaproteobacteria</taxon>
        <taxon>Hyphomicrobiales</taxon>
        <taxon>Devosiaceae</taxon>
        <taxon>Devosia</taxon>
    </lineage>
</organism>
<sequence>MDDTGKQYATQAGRGRDADSPTEIPFPGWKDIIYRLYRAITEDRILLTAAGTTFYMLLALVPTLSAFVSVYGLFNDPSTVLGHVELLAGLVPPGVLEVLREQLTRLTSESDSTLGLTLLISLAVAMWSASNGVKAMFEAMNIAYHEQERRSFIKLNAVALLFTLGGSIAALLVSAVVLILPALLAYFSAGEGMQWVIRVAAYAVMLIMLSLGVAALYRWGPSREQARWRWITPGAVLAVLALGVTSVLYSWYVANFSDDNAAYGSLGAVIGLMIWLWISVTIITVGAELNSEIEHQTAVDSTTGEEKPIGERGANMADTVGRAWPPDREKVERKTRDRSPAGKFSLGSLLFALPAAVALHAANSRRRKGK</sequence>
<dbReference type="NCBIfam" id="TIGR00765">
    <property type="entry name" value="yihY_not_rbn"/>
    <property type="match status" value="1"/>
</dbReference>
<dbReference type="OrthoDB" id="9781030at2"/>
<keyword evidence="2" id="KW-1003">Cell membrane</keyword>
<protein>
    <submittedName>
        <fullName evidence="8">Membrane protein</fullName>
    </submittedName>
</protein>
<evidence type="ECO:0000313" key="8">
    <source>
        <dbReference type="EMBL" id="SFV38410.1"/>
    </source>
</evidence>
<feature type="transmembrane region" description="Helical" evidence="7">
    <location>
        <begin position="266"/>
        <end position="287"/>
    </location>
</feature>
<dbReference type="Proteomes" id="UP000199074">
    <property type="component" value="Unassembled WGS sequence"/>
</dbReference>
<comment type="subcellular location">
    <subcellularLocation>
        <location evidence="1">Cell membrane</location>
        <topology evidence="1">Multi-pass membrane protein</topology>
    </subcellularLocation>
</comment>
<gene>
    <name evidence="8" type="ORF">SAMN05216456_3417</name>
</gene>
<dbReference type="GO" id="GO:0005886">
    <property type="term" value="C:plasma membrane"/>
    <property type="evidence" value="ECO:0007669"/>
    <property type="project" value="UniProtKB-SubCell"/>
</dbReference>
<evidence type="ECO:0000256" key="6">
    <source>
        <dbReference type="SAM" id="MobiDB-lite"/>
    </source>
</evidence>
<reference evidence="8 9" key="1">
    <citation type="submission" date="2016-10" db="EMBL/GenBank/DDBJ databases">
        <authorList>
            <person name="de Groot N.N."/>
        </authorList>
    </citation>
    <scope>NUCLEOTIDE SEQUENCE [LARGE SCALE GENOMIC DNA]</scope>
    <source>
        <strain evidence="8 9">IPL20</strain>
    </source>
</reference>
<keyword evidence="5 7" id="KW-0472">Membrane</keyword>
<evidence type="ECO:0000256" key="5">
    <source>
        <dbReference type="ARBA" id="ARBA00023136"/>
    </source>
</evidence>
<keyword evidence="4 7" id="KW-1133">Transmembrane helix</keyword>
<dbReference type="AlphaFoldDB" id="A0A1I7NUU5"/>
<evidence type="ECO:0000256" key="7">
    <source>
        <dbReference type="SAM" id="Phobius"/>
    </source>
</evidence>
<name>A0A1I7NUU5_9HYPH</name>